<feature type="domain" description="Tyr recombinase" evidence="4">
    <location>
        <begin position="151"/>
        <end position="347"/>
    </location>
</feature>
<evidence type="ECO:0000313" key="5">
    <source>
        <dbReference type="EMBL" id="CAL2103048.1"/>
    </source>
</evidence>
<comment type="similarity">
    <text evidence="1">Belongs to the 'phage' integrase family.</text>
</comment>
<dbReference type="RefSeq" id="WP_348716991.1">
    <property type="nucleotide sequence ID" value="NZ_CAXJIO010000012.1"/>
</dbReference>
<dbReference type="PROSITE" id="PS51898">
    <property type="entry name" value="TYR_RECOMBINASE"/>
    <property type="match status" value="1"/>
</dbReference>
<protein>
    <submittedName>
        <fullName evidence="5">Site-specific integrase</fullName>
    </submittedName>
</protein>
<dbReference type="EMBL" id="CAXJIO010000012">
    <property type="protein sequence ID" value="CAL2103048.1"/>
    <property type="molecule type" value="Genomic_DNA"/>
</dbReference>
<evidence type="ECO:0000313" key="6">
    <source>
        <dbReference type="Proteomes" id="UP001497527"/>
    </source>
</evidence>
<reference evidence="5 6" key="1">
    <citation type="submission" date="2024-05" db="EMBL/GenBank/DDBJ databases">
        <authorList>
            <person name="Duchaud E."/>
        </authorList>
    </citation>
    <scope>NUCLEOTIDE SEQUENCE [LARGE SCALE GENOMIC DNA]</scope>
    <source>
        <strain evidence="5">Ena-SAMPLE-TAB-13-05-2024-13:56:06:370-140308</strain>
    </source>
</reference>
<evidence type="ECO:0000256" key="1">
    <source>
        <dbReference type="ARBA" id="ARBA00008857"/>
    </source>
</evidence>
<keyword evidence="3" id="KW-0233">DNA recombination</keyword>
<dbReference type="Proteomes" id="UP001497527">
    <property type="component" value="Unassembled WGS sequence"/>
</dbReference>
<organism evidence="5 6">
    <name type="scientific">Tenacibaculum polynesiense</name>
    <dbReference type="NCBI Taxonomy" id="3137857"/>
    <lineage>
        <taxon>Bacteria</taxon>
        <taxon>Pseudomonadati</taxon>
        <taxon>Bacteroidota</taxon>
        <taxon>Flavobacteriia</taxon>
        <taxon>Flavobacteriales</taxon>
        <taxon>Flavobacteriaceae</taxon>
        <taxon>Tenacibaculum</taxon>
    </lineage>
</organism>
<dbReference type="PANTHER" id="PTHR30349">
    <property type="entry name" value="PHAGE INTEGRASE-RELATED"/>
    <property type="match status" value="1"/>
</dbReference>
<dbReference type="InterPro" id="IPR002104">
    <property type="entry name" value="Integrase_catalytic"/>
</dbReference>
<comment type="caution">
    <text evidence="5">The sequence shown here is derived from an EMBL/GenBank/DDBJ whole genome shotgun (WGS) entry which is preliminary data.</text>
</comment>
<evidence type="ECO:0000259" key="4">
    <source>
        <dbReference type="PROSITE" id="PS51898"/>
    </source>
</evidence>
<dbReference type="Gene3D" id="1.10.443.10">
    <property type="entry name" value="Intergrase catalytic core"/>
    <property type="match status" value="1"/>
</dbReference>
<sequence length="473" mass="54973">MNNLPKYVIFKGDLPSEIYKIKFASNNWKWKSGGNNHSISWDSFDNRTKEILKLYLIYRQRELSIESISKSEVGFINALKKQKMSIPFMPKEVFYFCIHCKYVCHIYSLRKLFEFGFLKFENLFLKYAYDEIKEYNIPKRKPYDKIFLNQEVVDSKGIEEVKRITKSVDENELDFEILRDNIILQFCLELAPRPYQFYLLNKSDFEVIKGSSKDYYSLSLPMSKKIKSNNIEKRNRSISTNLGRKVLKLLLFKNYKKNSNNALFIDKKGKRLTSSNFTKIVKKETLKKGIILKPTDFRHSLGQALADQGASADIIAELLGHNSTVPARAYISSTPKIADIKAKALAKNITYQKLNEMLTGNFVEDKDIEGEKRIKGIIGNQYIGGIGMCGLPNDTSCKKNPVYSCYTCIKFHPFRNKKQHIVVKEELQKQAQYFIDISEKGNDIEYNRPITQLNETIRAVDDILNILKEKNEY</sequence>
<name>A0ABM9PC04_9FLAO</name>
<dbReference type="SUPFAM" id="SSF56349">
    <property type="entry name" value="DNA breaking-rejoining enzymes"/>
    <property type="match status" value="1"/>
</dbReference>
<evidence type="ECO:0000256" key="2">
    <source>
        <dbReference type="ARBA" id="ARBA00023125"/>
    </source>
</evidence>
<dbReference type="InterPro" id="IPR011010">
    <property type="entry name" value="DNA_brk_join_enz"/>
</dbReference>
<dbReference type="Pfam" id="PF00589">
    <property type="entry name" value="Phage_integrase"/>
    <property type="match status" value="1"/>
</dbReference>
<accession>A0ABM9PC04</accession>
<keyword evidence="2" id="KW-0238">DNA-binding</keyword>
<dbReference type="InterPro" id="IPR050090">
    <property type="entry name" value="Tyrosine_recombinase_XerCD"/>
</dbReference>
<proteinExistence type="inferred from homology"/>
<dbReference type="InterPro" id="IPR013762">
    <property type="entry name" value="Integrase-like_cat_sf"/>
</dbReference>
<keyword evidence="6" id="KW-1185">Reference proteome</keyword>
<gene>
    <name evidence="5" type="ORF">T190423A01A_30162</name>
</gene>
<dbReference type="PANTHER" id="PTHR30349:SF41">
    <property type="entry name" value="INTEGRASE_RECOMBINASE PROTEIN MJ0367-RELATED"/>
    <property type="match status" value="1"/>
</dbReference>
<evidence type="ECO:0000256" key="3">
    <source>
        <dbReference type="ARBA" id="ARBA00023172"/>
    </source>
</evidence>